<dbReference type="OrthoDB" id="3711383at2"/>
<proteinExistence type="predicted"/>
<sequence length="152" mass="16548">MFWTFLIGFAVLYLTQTVLGLRQSKNFADTFTAMRRRGKVALGKKQGLLVAGALVLFLLDDAGHIVEGRKLSGVTVLSRFKTFDVYNGLQLADLAPEGDRRFSKPLRGAVANARDNYRTVLAGGKPLDPPGPFAQVGLRLGRLFGRRPATAA</sequence>
<organism evidence="1 2">
    <name type="scientific">Propioniciclava sinopodophylli</name>
    <dbReference type="NCBI Taxonomy" id="1837344"/>
    <lineage>
        <taxon>Bacteria</taxon>
        <taxon>Bacillati</taxon>
        <taxon>Actinomycetota</taxon>
        <taxon>Actinomycetes</taxon>
        <taxon>Propionibacteriales</taxon>
        <taxon>Propionibacteriaceae</taxon>
        <taxon>Propioniciclava</taxon>
    </lineage>
</organism>
<dbReference type="RefSeq" id="WP_131167945.1">
    <property type="nucleotide sequence ID" value="NZ_SDMQ01000006.1"/>
</dbReference>
<dbReference type="PIRSF" id="PIRSF011474">
    <property type="entry name" value="Glucitol_operon_activator"/>
    <property type="match status" value="1"/>
</dbReference>
<comment type="caution">
    <text evidence="1">The sequence shown here is derived from an EMBL/GenBank/DDBJ whole genome shotgun (WGS) entry which is preliminary data.</text>
</comment>
<keyword evidence="2" id="KW-1185">Reference proteome</keyword>
<dbReference type="Proteomes" id="UP000292373">
    <property type="component" value="Unassembled WGS sequence"/>
</dbReference>
<gene>
    <name evidence="1" type="ORF">ET989_07645</name>
</gene>
<dbReference type="AlphaFoldDB" id="A0A4Q9KDX7"/>
<evidence type="ECO:0000313" key="2">
    <source>
        <dbReference type="Proteomes" id="UP000292373"/>
    </source>
</evidence>
<evidence type="ECO:0000313" key="1">
    <source>
        <dbReference type="EMBL" id="TBT85032.1"/>
    </source>
</evidence>
<dbReference type="Pfam" id="PF06923">
    <property type="entry name" value="GutM"/>
    <property type="match status" value="1"/>
</dbReference>
<dbReference type="InterPro" id="IPR009693">
    <property type="entry name" value="Glucitol_operon_activator"/>
</dbReference>
<protein>
    <submittedName>
        <fullName evidence="1">Transcriptional regulator</fullName>
    </submittedName>
</protein>
<reference evidence="1 2" key="1">
    <citation type="submission" date="2019-01" db="EMBL/GenBank/DDBJ databases">
        <title>Lactibacter flavus gen. nov., sp. nov., a novel bacterium of the family Propionibacteriaceae isolated from raw milk and dairy products.</title>
        <authorList>
            <person name="Huptas C."/>
            <person name="Wenning M."/>
            <person name="Breitenwieser F."/>
            <person name="Doll E."/>
            <person name="Von Neubeck M."/>
            <person name="Busse H.-J."/>
            <person name="Scherer S."/>
        </authorList>
    </citation>
    <scope>NUCLEOTIDE SEQUENCE [LARGE SCALE GENOMIC DNA]</scope>
    <source>
        <strain evidence="1 2">KCTC 33808</strain>
    </source>
</reference>
<dbReference type="EMBL" id="SDMQ01000006">
    <property type="protein sequence ID" value="TBT85032.1"/>
    <property type="molecule type" value="Genomic_DNA"/>
</dbReference>
<name>A0A4Q9KDX7_9ACTN</name>
<accession>A0A4Q9KDX7</accession>